<dbReference type="InterPro" id="IPR057174">
    <property type="entry name" value="DUF7852"/>
</dbReference>
<protein>
    <recommendedName>
        <fullName evidence="1">DUF7852 domain-containing protein</fullName>
    </recommendedName>
</protein>
<dbReference type="RefSeq" id="WP_121521990.1">
    <property type="nucleotide sequence ID" value="NZ_RCHR01000002.1"/>
</dbReference>
<sequence>MKINTGKPCGSSNHKECPPMLACDVAESRSTGCEIIEFDTTGFERIVVLRDLRLTIPVEADIKLPSFATDIKEIRKNVHLTQCKATRIIGTDEKARRTVNLFVEGFVHKNIQFVEDCHGFVKDFIVNVPFRCFHTVELKTPASPAFASNKNSTNNELRELAPNKMEADRCNFGSQTEELFNEPIECKLDEAKINQWDIIRNFDNWGRFNKITEKMSITLDLRLTQKQLVKTITKSDY</sequence>
<dbReference type="NCBIfam" id="NF045794">
    <property type="entry name" value="CsxC_fam"/>
    <property type="match status" value="1"/>
</dbReference>
<dbReference type="EMBL" id="RCHR01000002">
    <property type="protein sequence ID" value="RLL46739.1"/>
    <property type="molecule type" value="Genomic_DNA"/>
</dbReference>
<keyword evidence="3" id="KW-1185">Reference proteome</keyword>
<dbReference type="OrthoDB" id="2381017at2"/>
<dbReference type="Pfam" id="PF25250">
    <property type="entry name" value="DUF7852"/>
    <property type="match status" value="1"/>
</dbReference>
<evidence type="ECO:0000313" key="2">
    <source>
        <dbReference type="EMBL" id="RLL46739.1"/>
    </source>
</evidence>
<dbReference type="Proteomes" id="UP000270219">
    <property type="component" value="Unassembled WGS sequence"/>
</dbReference>
<comment type="caution">
    <text evidence="2">The sequence shown here is derived from an EMBL/GenBank/DDBJ whole genome shotgun (WGS) entry which is preliminary data.</text>
</comment>
<feature type="domain" description="DUF7852" evidence="1">
    <location>
        <begin position="55"/>
        <end position="115"/>
    </location>
</feature>
<accession>A0A498DQC2</accession>
<evidence type="ECO:0000259" key="1">
    <source>
        <dbReference type="Pfam" id="PF25250"/>
    </source>
</evidence>
<evidence type="ECO:0000313" key="3">
    <source>
        <dbReference type="Proteomes" id="UP000270219"/>
    </source>
</evidence>
<dbReference type="AlphaFoldDB" id="A0A498DQC2"/>
<reference evidence="2 3" key="1">
    <citation type="submission" date="2018-10" db="EMBL/GenBank/DDBJ databases">
        <title>Oceanobacillus sp. YLB-02 draft genome.</title>
        <authorList>
            <person name="Yu L."/>
        </authorList>
    </citation>
    <scope>NUCLEOTIDE SEQUENCE [LARGE SCALE GENOMIC DNA]</scope>
    <source>
        <strain evidence="2 3">YLB-02</strain>
    </source>
</reference>
<name>A0A498DQC2_9BACI</name>
<organism evidence="2 3">
    <name type="scientific">Oceanobacillus piezotolerans</name>
    <dbReference type="NCBI Taxonomy" id="2448030"/>
    <lineage>
        <taxon>Bacteria</taxon>
        <taxon>Bacillati</taxon>
        <taxon>Bacillota</taxon>
        <taxon>Bacilli</taxon>
        <taxon>Bacillales</taxon>
        <taxon>Bacillaceae</taxon>
        <taxon>Oceanobacillus</taxon>
    </lineage>
</organism>
<proteinExistence type="predicted"/>
<dbReference type="InterPro" id="IPR054845">
    <property type="entry name" value="Exosporium_prot_C"/>
</dbReference>
<gene>
    <name evidence="2" type="ORF">D8M04_05915</name>
</gene>